<organism evidence="1">
    <name type="scientific">Anguilla anguilla</name>
    <name type="common">European freshwater eel</name>
    <name type="synonym">Muraena anguilla</name>
    <dbReference type="NCBI Taxonomy" id="7936"/>
    <lineage>
        <taxon>Eukaryota</taxon>
        <taxon>Metazoa</taxon>
        <taxon>Chordata</taxon>
        <taxon>Craniata</taxon>
        <taxon>Vertebrata</taxon>
        <taxon>Euteleostomi</taxon>
        <taxon>Actinopterygii</taxon>
        <taxon>Neopterygii</taxon>
        <taxon>Teleostei</taxon>
        <taxon>Anguilliformes</taxon>
        <taxon>Anguillidae</taxon>
        <taxon>Anguilla</taxon>
    </lineage>
</organism>
<sequence>MQSNRRVIVIAMHCLLYSSQISTQLAVNLLTCPLLNRNKEQFLQKPEHTEWLRSLSKQLQAASPPVSKQSQLVAQYLAVCC</sequence>
<accession>A0A0E9WS64</accession>
<reference evidence="1" key="2">
    <citation type="journal article" date="2015" name="Fish Shellfish Immunol.">
        <title>Early steps in the European eel (Anguilla anguilla)-Vibrio vulnificus interaction in the gills: Role of the RtxA13 toxin.</title>
        <authorList>
            <person name="Callol A."/>
            <person name="Pajuelo D."/>
            <person name="Ebbesson L."/>
            <person name="Teles M."/>
            <person name="MacKenzie S."/>
            <person name="Amaro C."/>
        </authorList>
    </citation>
    <scope>NUCLEOTIDE SEQUENCE</scope>
</reference>
<reference evidence="1" key="1">
    <citation type="submission" date="2014-11" db="EMBL/GenBank/DDBJ databases">
        <authorList>
            <person name="Amaro Gonzalez C."/>
        </authorList>
    </citation>
    <scope>NUCLEOTIDE SEQUENCE</scope>
</reference>
<dbReference type="AlphaFoldDB" id="A0A0E9WS64"/>
<name>A0A0E9WS64_ANGAN</name>
<protein>
    <submittedName>
        <fullName evidence="1">Uncharacterized protein</fullName>
    </submittedName>
</protein>
<proteinExistence type="predicted"/>
<dbReference type="EMBL" id="GBXM01016279">
    <property type="protein sequence ID" value="JAH92298.1"/>
    <property type="molecule type" value="Transcribed_RNA"/>
</dbReference>
<evidence type="ECO:0000313" key="1">
    <source>
        <dbReference type="EMBL" id="JAH92298.1"/>
    </source>
</evidence>